<name>A0A7W6BSB3_9SPHN</name>
<protein>
    <submittedName>
        <fullName evidence="4">3alpha(Or 20beta)-hydroxysteroid dehydrogenase</fullName>
        <ecNumber evidence="4">1.1.1.53</ecNumber>
    </submittedName>
</protein>
<evidence type="ECO:0000313" key="5">
    <source>
        <dbReference type="Proteomes" id="UP000571950"/>
    </source>
</evidence>
<dbReference type="PROSITE" id="PS00061">
    <property type="entry name" value="ADH_SHORT"/>
    <property type="match status" value="1"/>
</dbReference>
<dbReference type="Gene3D" id="3.40.50.720">
    <property type="entry name" value="NAD(P)-binding Rossmann-like Domain"/>
    <property type="match status" value="1"/>
</dbReference>
<evidence type="ECO:0000313" key="4">
    <source>
        <dbReference type="EMBL" id="MBB3926904.1"/>
    </source>
</evidence>
<comment type="similarity">
    <text evidence="1">Belongs to the short-chain dehydrogenases/reductases (SDR) family.</text>
</comment>
<dbReference type="EC" id="1.1.1.53" evidence="4"/>
<dbReference type="SUPFAM" id="SSF51735">
    <property type="entry name" value="NAD(P)-binding Rossmann-fold domains"/>
    <property type="match status" value="1"/>
</dbReference>
<dbReference type="Proteomes" id="UP000571950">
    <property type="component" value="Unassembled WGS sequence"/>
</dbReference>
<dbReference type="PRINTS" id="PR00080">
    <property type="entry name" value="SDRFAMILY"/>
</dbReference>
<dbReference type="AlphaFoldDB" id="A0A7W6BSB3"/>
<proteinExistence type="inferred from homology"/>
<dbReference type="EMBL" id="JACIDT010000009">
    <property type="protein sequence ID" value="MBB3926904.1"/>
    <property type="molecule type" value="Genomic_DNA"/>
</dbReference>
<comment type="catalytic activity">
    <reaction evidence="3">
        <text>2,5-dichlorocyclohexa-2,5-dien-1,4-diol + NAD(+) = 2,5-dichlorohydroquinone + NADH + H(+)</text>
        <dbReference type="Rhea" id="RHEA:15741"/>
        <dbReference type="ChEBI" id="CHEBI:15378"/>
        <dbReference type="ChEBI" id="CHEBI:27545"/>
        <dbReference type="ChEBI" id="CHEBI:28975"/>
        <dbReference type="ChEBI" id="CHEBI:57540"/>
        <dbReference type="ChEBI" id="CHEBI:57945"/>
    </reaction>
</comment>
<organism evidence="4 5">
    <name type="scientific">Sphingobium jiangsuense</name>
    <dbReference type="NCBI Taxonomy" id="870476"/>
    <lineage>
        <taxon>Bacteria</taxon>
        <taxon>Pseudomonadati</taxon>
        <taxon>Pseudomonadota</taxon>
        <taxon>Alphaproteobacteria</taxon>
        <taxon>Sphingomonadales</taxon>
        <taxon>Sphingomonadaceae</taxon>
        <taxon>Sphingobium</taxon>
    </lineage>
</organism>
<evidence type="ECO:0000256" key="1">
    <source>
        <dbReference type="ARBA" id="ARBA00006484"/>
    </source>
</evidence>
<gene>
    <name evidence="4" type="ORF">GGR43_002627</name>
</gene>
<sequence length="259" mass="26827">MDRLKGKVAIITGGARGMGAATSRLFAAEGAKVAITDLLEDAGAALAAELGEAARFYRHDVSSEADWAAVVGAVEADLGPVDILVNNAGILLFRTLLDTSLEEYRRVLDVNLTGEFLGIKAVAPGMIARGKGSIVNISSVDGMKGANGLAAYSSSKWGVRGLTRVAALELGHRGIRVNSVHPGGVDTVMTNYEGAAREKVNERFGNIPLQRVGGPEEVARATLFLASDEASYLAGAEIAVDGGMLTGHYYTGMPGAPGV</sequence>
<dbReference type="GO" id="GO:0047044">
    <property type="term" value="F:androstan-3-alpha,17-beta-diol dehydrogenase (NAD+) activity"/>
    <property type="evidence" value="ECO:0007669"/>
    <property type="project" value="UniProtKB-EC"/>
</dbReference>
<dbReference type="InterPro" id="IPR036291">
    <property type="entry name" value="NAD(P)-bd_dom_sf"/>
</dbReference>
<evidence type="ECO:0000256" key="3">
    <source>
        <dbReference type="ARBA" id="ARBA00051383"/>
    </source>
</evidence>
<dbReference type="PANTHER" id="PTHR24321:SF8">
    <property type="entry name" value="ESTRADIOL 17-BETA-DEHYDROGENASE 8-RELATED"/>
    <property type="match status" value="1"/>
</dbReference>
<evidence type="ECO:0000256" key="2">
    <source>
        <dbReference type="ARBA" id="ARBA00023002"/>
    </source>
</evidence>
<keyword evidence="5" id="KW-1185">Reference proteome</keyword>
<dbReference type="PRINTS" id="PR00081">
    <property type="entry name" value="GDHRDH"/>
</dbReference>
<reference evidence="4 5" key="1">
    <citation type="submission" date="2020-08" db="EMBL/GenBank/DDBJ databases">
        <title>Genomic Encyclopedia of Type Strains, Phase IV (KMG-IV): sequencing the most valuable type-strain genomes for metagenomic binning, comparative biology and taxonomic classification.</title>
        <authorList>
            <person name="Goeker M."/>
        </authorList>
    </citation>
    <scope>NUCLEOTIDE SEQUENCE [LARGE SCALE GENOMIC DNA]</scope>
    <source>
        <strain evidence="4 5">DSM 26189</strain>
    </source>
</reference>
<dbReference type="RefSeq" id="WP_188072418.1">
    <property type="nucleotide sequence ID" value="NZ_BSPS01000104.1"/>
</dbReference>
<keyword evidence="2 4" id="KW-0560">Oxidoreductase</keyword>
<dbReference type="PANTHER" id="PTHR24321">
    <property type="entry name" value="DEHYDROGENASES, SHORT CHAIN"/>
    <property type="match status" value="1"/>
</dbReference>
<dbReference type="FunFam" id="3.40.50.720:FF:000084">
    <property type="entry name" value="Short-chain dehydrogenase reductase"/>
    <property type="match status" value="1"/>
</dbReference>
<dbReference type="InterPro" id="IPR002347">
    <property type="entry name" value="SDR_fam"/>
</dbReference>
<dbReference type="Pfam" id="PF13561">
    <property type="entry name" value="adh_short_C2"/>
    <property type="match status" value="1"/>
</dbReference>
<dbReference type="InterPro" id="IPR020904">
    <property type="entry name" value="Sc_DH/Rdtase_CS"/>
</dbReference>
<dbReference type="NCBIfam" id="NF005559">
    <property type="entry name" value="PRK07231.1"/>
    <property type="match status" value="1"/>
</dbReference>
<comment type="caution">
    <text evidence="4">The sequence shown here is derived from an EMBL/GenBank/DDBJ whole genome shotgun (WGS) entry which is preliminary data.</text>
</comment>
<accession>A0A7W6BSB3</accession>